<dbReference type="AlphaFoldDB" id="A0A834WI57"/>
<sequence length="189" mass="21693">MPPFTDFEIALLNHIECAPSMMMPNSWILVGGFEALCNFHKVKATVEAFFYFFQMNCPNKGSWFYVQARGHRSGVKKLFRDLKHPSKDFYFVRPRQGCRPSWCLREDDFPLFPTMWVEPFEAVPRTSSAETQNTVQVHSQCFLVAARLVCQVPFERSTYRVQSVLGLSGASPRYSMRNSLKGLHPLGGK</sequence>
<dbReference type="Proteomes" id="UP000634136">
    <property type="component" value="Unassembled WGS sequence"/>
</dbReference>
<organism evidence="2 3">
    <name type="scientific">Senna tora</name>
    <dbReference type="NCBI Taxonomy" id="362788"/>
    <lineage>
        <taxon>Eukaryota</taxon>
        <taxon>Viridiplantae</taxon>
        <taxon>Streptophyta</taxon>
        <taxon>Embryophyta</taxon>
        <taxon>Tracheophyta</taxon>
        <taxon>Spermatophyta</taxon>
        <taxon>Magnoliopsida</taxon>
        <taxon>eudicotyledons</taxon>
        <taxon>Gunneridae</taxon>
        <taxon>Pentapetalae</taxon>
        <taxon>rosids</taxon>
        <taxon>fabids</taxon>
        <taxon>Fabales</taxon>
        <taxon>Fabaceae</taxon>
        <taxon>Caesalpinioideae</taxon>
        <taxon>Cassia clade</taxon>
        <taxon>Senna</taxon>
    </lineage>
</organism>
<proteinExistence type="predicted"/>
<name>A0A834WI57_9FABA</name>
<keyword evidence="2" id="KW-0436">Ligase</keyword>
<protein>
    <submittedName>
        <fullName evidence="2">DNA ligase 1-like</fullName>
    </submittedName>
</protein>
<dbReference type="EMBL" id="JAAIUW010000008">
    <property type="protein sequence ID" value="KAF7820236.1"/>
    <property type="molecule type" value="Genomic_DNA"/>
</dbReference>
<gene>
    <name evidence="2" type="ORF">G2W53_025691</name>
</gene>
<dbReference type="Pfam" id="PF04195">
    <property type="entry name" value="Transposase_28"/>
    <property type="match status" value="1"/>
</dbReference>
<accession>A0A834WI57</accession>
<evidence type="ECO:0000313" key="2">
    <source>
        <dbReference type="EMBL" id="KAF7820236.1"/>
    </source>
</evidence>
<comment type="caution">
    <text evidence="2">The sequence shown here is derived from an EMBL/GenBank/DDBJ whole genome shotgun (WGS) entry which is preliminary data.</text>
</comment>
<dbReference type="GO" id="GO:0016874">
    <property type="term" value="F:ligase activity"/>
    <property type="evidence" value="ECO:0007669"/>
    <property type="project" value="UniProtKB-KW"/>
</dbReference>
<dbReference type="OrthoDB" id="1434603at2759"/>
<dbReference type="InterPro" id="IPR007321">
    <property type="entry name" value="Transposase_28"/>
</dbReference>
<evidence type="ECO:0000313" key="3">
    <source>
        <dbReference type="Proteomes" id="UP000634136"/>
    </source>
</evidence>
<feature type="domain" description="Transposase (putative) gypsy type" evidence="1">
    <location>
        <begin position="2"/>
        <end position="56"/>
    </location>
</feature>
<evidence type="ECO:0000259" key="1">
    <source>
        <dbReference type="Pfam" id="PF04195"/>
    </source>
</evidence>
<keyword evidence="3" id="KW-1185">Reference proteome</keyword>
<reference evidence="2" key="1">
    <citation type="submission" date="2020-09" db="EMBL/GenBank/DDBJ databases">
        <title>Genome-Enabled Discovery of Anthraquinone Biosynthesis in Senna tora.</title>
        <authorList>
            <person name="Kang S.-H."/>
            <person name="Pandey R.P."/>
            <person name="Lee C.-M."/>
            <person name="Sim J.-S."/>
            <person name="Jeong J.-T."/>
            <person name="Choi B.-S."/>
            <person name="Jung M."/>
            <person name="Ginzburg D."/>
            <person name="Zhao K."/>
            <person name="Won S.Y."/>
            <person name="Oh T.-J."/>
            <person name="Yu Y."/>
            <person name="Kim N.-H."/>
            <person name="Lee O.R."/>
            <person name="Lee T.-H."/>
            <person name="Bashyal P."/>
            <person name="Kim T.-S."/>
            <person name="Lee W.-H."/>
            <person name="Kawkins C."/>
            <person name="Kim C.-K."/>
            <person name="Kim J.S."/>
            <person name="Ahn B.O."/>
            <person name="Rhee S.Y."/>
            <person name="Sohng J.K."/>
        </authorList>
    </citation>
    <scope>NUCLEOTIDE SEQUENCE</scope>
    <source>
        <tissue evidence="2">Leaf</tissue>
    </source>
</reference>